<evidence type="ECO:0000313" key="7">
    <source>
        <dbReference type="EMBL" id="TDZ20966.1"/>
    </source>
</evidence>
<keyword evidence="2 5" id="KW-0812">Transmembrane</keyword>
<dbReference type="InterPro" id="IPR050524">
    <property type="entry name" value="APC_YAT"/>
</dbReference>
<evidence type="ECO:0000256" key="2">
    <source>
        <dbReference type="ARBA" id="ARBA00022692"/>
    </source>
</evidence>
<feature type="transmembrane region" description="Helical" evidence="5">
    <location>
        <begin position="113"/>
        <end position="131"/>
    </location>
</feature>
<evidence type="ECO:0000259" key="6">
    <source>
        <dbReference type="Pfam" id="PF00324"/>
    </source>
</evidence>
<reference evidence="8" key="1">
    <citation type="journal article" date="2013" name="New Phytol.">
        <title>Comparative genomic and transcriptomic analyses reveal the hemibiotrophic stage shift of Colletotrichum fungi.</title>
        <authorList>
            <person name="Gan P."/>
            <person name="Ikeda K."/>
            <person name="Irieda H."/>
            <person name="Narusaka M."/>
            <person name="O'Connell R.J."/>
            <person name="Narusaka Y."/>
            <person name="Takano Y."/>
            <person name="Kubo Y."/>
            <person name="Shirasu K."/>
        </authorList>
    </citation>
    <scope>NUCLEOTIDE SEQUENCE [LARGE SCALE GENOMIC DNA]</scope>
    <source>
        <strain evidence="8">104-T / ATCC 96160 / CBS 514.97 / LARS 414 / MAFF 240422</strain>
    </source>
</reference>
<dbReference type="GO" id="GO:0015171">
    <property type="term" value="F:amino acid transmembrane transporter activity"/>
    <property type="evidence" value="ECO:0007669"/>
    <property type="project" value="TreeGrafter"/>
</dbReference>
<dbReference type="Gene3D" id="1.20.1740.10">
    <property type="entry name" value="Amino acid/polyamine transporter I"/>
    <property type="match status" value="1"/>
</dbReference>
<feature type="transmembrane region" description="Helical" evidence="5">
    <location>
        <begin position="66"/>
        <end position="93"/>
    </location>
</feature>
<dbReference type="PANTHER" id="PTHR43341">
    <property type="entry name" value="AMINO ACID PERMEASE"/>
    <property type="match status" value="1"/>
</dbReference>
<keyword evidence="8" id="KW-1185">Reference proteome</keyword>
<dbReference type="STRING" id="1213857.A0A484FSZ6"/>
<dbReference type="GO" id="GO:0016020">
    <property type="term" value="C:membrane"/>
    <property type="evidence" value="ECO:0007669"/>
    <property type="project" value="UniProtKB-SubCell"/>
</dbReference>
<feature type="domain" description="Amino acid permease/ SLC12A" evidence="6">
    <location>
        <begin position="114"/>
        <end position="189"/>
    </location>
</feature>
<dbReference type="InterPro" id="IPR004841">
    <property type="entry name" value="AA-permease/SLC12A_dom"/>
</dbReference>
<name>A0A484FSZ6_COLOR</name>
<gene>
    <name evidence="7" type="primary">AGP2-2</name>
    <name evidence="7" type="ORF">Cob_v006223</name>
</gene>
<sequence length="189" mass="20145">MLETKSSHSTDVVTGEVHNYEHLQRHLTPRQIQFVAIGDSIGTALFVSIGYGLMRGAASLLIAPTFHACVIPLVNNALAEMTVFVSISVSFIHHAGAWVDDAWGFMKSASKSVYWRFFIGGALRVGIVLPANDPTLISLLSSGETGTGAASPFVIAMNNTNIGIIPHIVNALLMTSIFSTGNAHVYCSS</sequence>
<evidence type="ECO:0000256" key="5">
    <source>
        <dbReference type="SAM" id="Phobius"/>
    </source>
</evidence>
<proteinExistence type="predicted"/>
<organism evidence="7 8">
    <name type="scientific">Colletotrichum orbiculare (strain 104-T / ATCC 96160 / CBS 514.97 / LARS 414 / MAFF 240422)</name>
    <name type="common">Cucumber anthracnose fungus</name>
    <name type="synonym">Colletotrichum lagenarium</name>
    <dbReference type="NCBI Taxonomy" id="1213857"/>
    <lineage>
        <taxon>Eukaryota</taxon>
        <taxon>Fungi</taxon>
        <taxon>Dikarya</taxon>
        <taxon>Ascomycota</taxon>
        <taxon>Pezizomycotina</taxon>
        <taxon>Sordariomycetes</taxon>
        <taxon>Hypocreomycetidae</taxon>
        <taxon>Glomerellales</taxon>
        <taxon>Glomerellaceae</taxon>
        <taxon>Colletotrichum</taxon>
        <taxon>Colletotrichum orbiculare species complex</taxon>
    </lineage>
</organism>
<evidence type="ECO:0000313" key="8">
    <source>
        <dbReference type="Proteomes" id="UP000014480"/>
    </source>
</evidence>
<evidence type="ECO:0000256" key="4">
    <source>
        <dbReference type="ARBA" id="ARBA00023136"/>
    </source>
</evidence>
<comment type="subcellular location">
    <subcellularLocation>
        <location evidence="1">Membrane</location>
        <topology evidence="1">Multi-pass membrane protein</topology>
    </subcellularLocation>
</comment>
<dbReference type="AlphaFoldDB" id="A0A484FSZ6"/>
<keyword evidence="3 5" id="KW-1133">Transmembrane helix</keyword>
<accession>A0A484FSZ6</accession>
<protein>
    <submittedName>
        <fullName evidence="7">General amino acid permease AGP2</fullName>
    </submittedName>
</protein>
<dbReference type="Pfam" id="PF00324">
    <property type="entry name" value="AA_permease"/>
    <property type="match status" value="1"/>
</dbReference>
<keyword evidence="4 5" id="KW-0472">Membrane</keyword>
<dbReference type="OrthoDB" id="10062876at2759"/>
<feature type="transmembrane region" description="Helical" evidence="5">
    <location>
        <begin position="32"/>
        <end position="54"/>
    </location>
</feature>
<evidence type="ECO:0000256" key="3">
    <source>
        <dbReference type="ARBA" id="ARBA00022989"/>
    </source>
</evidence>
<dbReference type="EMBL" id="AMCV02000016">
    <property type="protein sequence ID" value="TDZ20966.1"/>
    <property type="molecule type" value="Genomic_DNA"/>
</dbReference>
<dbReference type="Proteomes" id="UP000014480">
    <property type="component" value="Unassembled WGS sequence"/>
</dbReference>
<comment type="caution">
    <text evidence="7">The sequence shown here is derived from an EMBL/GenBank/DDBJ whole genome shotgun (WGS) entry which is preliminary data.</text>
</comment>
<evidence type="ECO:0000256" key="1">
    <source>
        <dbReference type="ARBA" id="ARBA00004141"/>
    </source>
</evidence>
<dbReference type="PANTHER" id="PTHR43341:SF6">
    <property type="entry name" value="AMINO ACID TRANSPORTER (EUROFUNG)"/>
    <property type="match status" value="1"/>
</dbReference>
<reference evidence="8" key="2">
    <citation type="journal article" date="2019" name="Mol. Plant Microbe Interact.">
        <title>Genome sequence resources for four phytopathogenic fungi from the Colletotrichum orbiculare species complex.</title>
        <authorList>
            <person name="Gan P."/>
            <person name="Tsushima A."/>
            <person name="Narusaka M."/>
            <person name="Narusaka Y."/>
            <person name="Takano Y."/>
            <person name="Kubo Y."/>
            <person name="Shirasu K."/>
        </authorList>
    </citation>
    <scope>GENOME REANNOTATION</scope>
    <source>
        <strain evidence="8">104-T / ATCC 96160 / CBS 514.97 / LARS 414 / MAFF 240422</strain>
    </source>
</reference>